<comment type="caution">
    <text evidence="3">The sequence shown here is derived from an EMBL/GenBank/DDBJ whole genome shotgun (WGS) entry which is preliminary data.</text>
</comment>
<evidence type="ECO:0008006" key="5">
    <source>
        <dbReference type="Google" id="ProtNLM"/>
    </source>
</evidence>
<keyword evidence="1" id="KW-0175">Coiled coil</keyword>
<feature type="transmembrane region" description="Helical" evidence="2">
    <location>
        <begin position="6"/>
        <end position="26"/>
    </location>
</feature>
<evidence type="ECO:0000256" key="2">
    <source>
        <dbReference type="SAM" id="Phobius"/>
    </source>
</evidence>
<keyword evidence="2" id="KW-0812">Transmembrane</keyword>
<dbReference type="EMBL" id="QWLL01000012">
    <property type="protein sequence ID" value="RII79100.1"/>
    <property type="molecule type" value="Genomic_DNA"/>
</dbReference>
<evidence type="ECO:0000256" key="1">
    <source>
        <dbReference type="SAM" id="Coils"/>
    </source>
</evidence>
<sequence length="165" mass="18177">MQPHQQVLAIGILWLITLAILPYLFAKARQRAFNSGLDAGKQSLKTDLKLRIKGLQDDLDEARVQTEADQRKHHTAIAHLKGSIRELEARIMSYTGLAVTRADYELIISAIETLNLTERTLTAMKAAQQASRAAVQAADLRELAKRIHTQLRETPASAASAEVAA</sequence>
<dbReference type="AlphaFoldDB" id="A0A399MBB8"/>
<feature type="coiled-coil region" evidence="1">
    <location>
        <begin position="45"/>
        <end position="72"/>
    </location>
</feature>
<keyword evidence="2" id="KW-0472">Membrane</keyword>
<organism evidence="3 4">
    <name type="scientific">Pseudomonas monteilii</name>
    <dbReference type="NCBI Taxonomy" id="76759"/>
    <lineage>
        <taxon>Bacteria</taxon>
        <taxon>Pseudomonadati</taxon>
        <taxon>Pseudomonadota</taxon>
        <taxon>Gammaproteobacteria</taxon>
        <taxon>Pseudomonadales</taxon>
        <taxon>Pseudomonadaceae</taxon>
        <taxon>Pseudomonas</taxon>
    </lineage>
</organism>
<gene>
    <name evidence="3" type="ORF">D0894_05810</name>
</gene>
<protein>
    <recommendedName>
        <fullName evidence="5">DUF2802 domain-containing protein</fullName>
    </recommendedName>
</protein>
<proteinExistence type="predicted"/>
<dbReference type="Proteomes" id="UP000265875">
    <property type="component" value="Unassembled WGS sequence"/>
</dbReference>
<evidence type="ECO:0000313" key="3">
    <source>
        <dbReference type="EMBL" id="RII79100.1"/>
    </source>
</evidence>
<name>A0A399MBB8_9PSED</name>
<reference evidence="3 4" key="1">
    <citation type="submission" date="2018-08" db="EMBL/GenBank/DDBJ databases">
        <title>Draft genome sequence of the cyanotroph, Pseudomonas monteilii BCN3.</title>
        <authorList>
            <person name="Jones L.B."/>
            <person name="Kunz D.A."/>
        </authorList>
    </citation>
    <scope>NUCLEOTIDE SEQUENCE [LARGE SCALE GENOMIC DNA]</scope>
    <source>
        <strain evidence="3 4">BCN3</strain>
    </source>
</reference>
<keyword evidence="2" id="KW-1133">Transmembrane helix</keyword>
<dbReference type="RefSeq" id="WP_119369057.1">
    <property type="nucleotide sequence ID" value="NZ_QWLL01000012.1"/>
</dbReference>
<accession>A0A399MBB8</accession>
<evidence type="ECO:0000313" key="4">
    <source>
        <dbReference type="Proteomes" id="UP000265875"/>
    </source>
</evidence>